<gene>
    <name evidence="2" type="ORF">N658DRAFT_40003</name>
</gene>
<sequence length="195" mass="21649">MAETDHLPSRLSECGMQRPETPSLRPRGAGLTQTNHWKTCAPRTPTSQQDNKCKSPKLTRENQPPFALLPLCLVISGQWARPTSITLTGQPPLQHISPPRRGVPLCNTVSRVRRAGAKHRPTPCPEIPDGRQQNVQTPVLAGTGQRQPLVPEARGDPDLMDVRSILDVDLYFQCHSVDKPPTQTKRALDITIRRV</sequence>
<dbReference type="AlphaFoldDB" id="A0AAN6T2P9"/>
<evidence type="ECO:0000313" key="3">
    <source>
        <dbReference type="Proteomes" id="UP001305647"/>
    </source>
</evidence>
<proteinExistence type="predicted"/>
<evidence type="ECO:0000313" key="2">
    <source>
        <dbReference type="EMBL" id="KAK4101862.1"/>
    </source>
</evidence>
<feature type="region of interest" description="Disordered" evidence="1">
    <location>
        <begin position="1"/>
        <end position="60"/>
    </location>
</feature>
<organism evidence="2 3">
    <name type="scientific">Parathielavia hyrcaniae</name>
    <dbReference type="NCBI Taxonomy" id="113614"/>
    <lineage>
        <taxon>Eukaryota</taxon>
        <taxon>Fungi</taxon>
        <taxon>Dikarya</taxon>
        <taxon>Ascomycota</taxon>
        <taxon>Pezizomycotina</taxon>
        <taxon>Sordariomycetes</taxon>
        <taxon>Sordariomycetidae</taxon>
        <taxon>Sordariales</taxon>
        <taxon>Chaetomiaceae</taxon>
        <taxon>Parathielavia</taxon>
    </lineage>
</organism>
<accession>A0AAN6T2P9</accession>
<dbReference type="Proteomes" id="UP001305647">
    <property type="component" value="Unassembled WGS sequence"/>
</dbReference>
<reference evidence="2" key="1">
    <citation type="journal article" date="2023" name="Mol. Phylogenet. Evol.">
        <title>Genome-scale phylogeny and comparative genomics of the fungal order Sordariales.</title>
        <authorList>
            <person name="Hensen N."/>
            <person name="Bonometti L."/>
            <person name="Westerberg I."/>
            <person name="Brannstrom I.O."/>
            <person name="Guillou S."/>
            <person name="Cros-Aarteil S."/>
            <person name="Calhoun S."/>
            <person name="Haridas S."/>
            <person name="Kuo A."/>
            <person name="Mondo S."/>
            <person name="Pangilinan J."/>
            <person name="Riley R."/>
            <person name="LaButti K."/>
            <person name="Andreopoulos B."/>
            <person name="Lipzen A."/>
            <person name="Chen C."/>
            <person name="Yan M."/>
            <person name="Daum C."/>
            <person name="Ng V."/>
            <person name="Clum A."/>
            <person name="Steindorff A."/>
            <person name="Ohm R.A."/>
            <person name="Martin F."/>
            <person name="Silar P."/>
            <person name="Natvig D.O."/>
            <person name="Lalanne C."/>
            <person name="Gautier V."/>
            <person name="Ament-Velasquez S.L."/>
            <person name="Kruys A."/>
            <person name="Hutchinson M.I."/>
            <person name="Powell A.J."/>
            <person name="Barry K."/>
            <person name="Miller A.N."/>
            <person name="Grigoriev I.V."/>
            <person name="Debuchy R."/>
            <person name="Gladieux P."/>
            <person name="Hiltunen Thoren M."/>
            <person name="Johannesson H."/>
        </authorList>
    </citation>
    <scope>NUCLEOTIDE SEQUENCE</scope>
    <source>
        <strain evidence="2">CBS 757.83</strain>
    </source>
</reference>
<reference evidence="2" key="2">
    <citation type="submission" date="2023-05" db="EMBL/GenBank/DDBJ databases">
        <authorList>
            <consortium name="Lawrence Berkeley National Laboratory"/>
            <person name="Steindorff A."/>
            <person name="Hensen N."/>
            <person name="Bonometti L."/>
            <person name="Westerberg I."/>
            <person name="Brannstrom I.O."/>
            <person name="Guillou S."/>
            <person name="Cros-Aarteil S."/>
            <person name="Calhoun S."/>
            <person name="Haridas S."/>
            <person name="Kuo A."/>
            <person name="Mondo S."/>
            <person name="Pangilinan J."/>
            <person name="Riley R."/>
            <person name="Labutti K."/>
            <person name="Andreopoulos B."/>
            <person name="Lipzen A."/>
            <person name="Chen C."/>
            <person name="Yanf M."/>
            <person name="Daum C."/>
            <person name="Ng V."/>
            <person name="Clum A."/>
            <person name="Ohm R."/>
            <person name="Martin F."/>
            <person name="Silar P."/>
            <person name="Natvig D."/>
            <person name="Lalanne C."/>
            <person name="Gautier V."/>
            <person name="Ament-Velasquez S.L."/>
            <person name="Kruys A."/>
            <person name="Hutchinson M.I."/>
            <person name="Powell A.J."/>
            <person name="Barry K."/>
            <person name="Miller A.N."/>
            <person name="Grigoriev I.V."/>
            <person name="Debuchy R."/>
            <person name="Gladieux P."/>
            <person name="Thoren M.H."/>
            <person name="Johannesson H."/>
        </authorList>
    </citation>
    <scope>NUCLEOTIDE SEQUENCE</scope>
    <source>
        <strain evidence="2">CBS 757.83</strain>
    </source>
</reference>
<keyword evidence="3" id="KW-1185">Reference proteome</keyword>
<comment type="caution">
    <text evidence="2">The sequence shown here is derived from an EMBL/GenBank/DDBJ whole genome shotgun (WGS) entry which is preliminary data.</text>
</comment>
<evidence type="ECO:0000256" key="1">
    <source>
        <dbReference type="SAM" id="MobiDB-lite"/>
    </source>
</evidence>
<dbReference type="EMBL" id="MU863633">
    <property type="protein sequence ID" value="KAK4101862.1"/>
    <property type="molecule type" value="Genomic_DNA"/>
</dbReference>
<name>A0AAN6T2P9_9PEZI</name>
<protein>
    <submittedName>
        <fullName evidence="2">Uncharacterized protein</fullName>
    </submittedName>
</protein>